<name>A0ABN9GS21_9NEOB</name>
<feature type="compositionally biased region" description="Polar residues" evidence="1">
    <location>
        <begin position="11"/>
        <end position="23"/>
    </location>
</feature>
<proteinExistence type="predicted"/>
<evidence type="ECO:0000313" key="3">
    <source>
        <dbReference type="Proteomes" id="UP001162483"/>
    </source>
</evidence>
<feature type="region of interest" description="Disordered" evidence="1">
    <location>
        <begin position="1"/>
        <end position="77"/>
    </location>
</feature>
<feature type="compositionally biased region" description="Basic and acidic residues" evidence="1">
    <location>
        <begin position="60"/>
        <end position="77"/>
    </location>
</feature>
<sequence length="77" mass="9195">MACSWWKRQKSSQTSRGQQQQDKTVQDSRRESQVTSRVQQQRVRSKENTKNSQVTSRIRIPGESREQSRSEYSQHRQ</sequence>
<accession>A0ABN9GS21</accession>
<protein>
    <submittedName>
        <fullName evidence="2">Uncharacterized protein</fullName>
    </submittedName>
</protein>
<feature type="non-terminal residue" evidence="2">
    <location>
        <position position="77"/>
    </location>
</feature>
<reference evidence="2" key="1">
    <citation type="submission" date="2023-05" db="EMBL/GenBank/DDBJ databases">
        <authorList>
            <person name="Stuckert A."/>
        </authorList>
    </citation>
    <scope>NUCLEOTIDE SEQUENCE</scope>
</reference>
<dbReference type="Proteomes" id="UP001162483">
    <property type="component" value="Unassembled WGS sequence"/>
</dbReference>
<gene>
    <name evidence="2" type="ORF">SPARVUS_LOCUS14502388</name>
</gene>
<keyword evidence="3" id="KW-1185">Reference proteome</keyword>
<comment type="caution">
    <text evidence="2">The sequence shown here is derived from an EMBL/GenBank/DDBJ whole genome shotgun (WGS) entry which is preliminary data.</text>
</comment>
<organism evidence="2 3">
    <name type="scientific">Staurois parvus</name>
    <dbReference type="NCBI Taxonomy" id="386267"/>
    <lineage>
        <taxon>Eukaryota</taxon>
        <taxon>Metazoa</taxon>
        <taxon>Chordata</taxon>
        <taxon>Craniata</taxon>
        <taxon>Vertebrata</taxon>
        <taxon>Euteleostomi</taxon>
        <taxon>Amphibia</taxon>
        <taxon>Batrachia</taxon>
        <taxon>Anura</taxon>
        <taxon>Neobatrachia</taxon>
        <taxon>Ranoidea</taxon>
        <taxon>Ranidae</taxon>
        <taxon>Staurois</taxon>
    </lineage>
</organism>
<dbReference type="EMBL" id="CATNWA010019077">
    <property type="protein sequence ID" value="CAI9611122.1"/>
    <property type="molecule type" value="Genomic_DNA"/>
</dbReference>
<feature type="compositionally biased region" description="Low complexity" evidence="1">
    <location>
        <begin position="33"/>
        <end position="42"/>
    </location>
</feature>
<evidence type="ECO:0000313" key="2">
    <source>
        <dbReference type="EMBL" id="CAI9611122.1"/>
    </source>
</evidence>
<evidence type="ECO:0000256" key="1">
    <source>
        <dbReference type="SAM" id="MobiDB-lite"/>
    </source>
</evidence>